<evidence type="ECO:0000313" key="2">
    <source>
        <dbReference type="Proteomes" id="UP001557485"/>
    </source>
</evidence>
<organism evidence="1 2">
    <name type="scientific">Zhongshania guokunii</name>
    <dbReference type="NCBI Taxonomy" id="641783"/>
    <lineage>
        <taxon>Bacteria</taxon>
        <taxon>Pseudomonadati</taxon>
        <taxon>Pseudomonadota</taxon>
        <taxon>Gammaproteobacteria</taxon>
        <taxon>Cellvibrionales</taxon>
        <taxon>Spongiibacteraceae</taxon>
        <taxon>Zhongshania</taxon>
    </lineage>
</organism>
<keyword evidence="2" id="KW-1185">Reference proteome</keyword>
<name>A0ABV3UA11_9GAMM</name>
<sequence length="48" mass="5328">MSYAANFAAKIPQTIDGRIQSDQRLSPDADTLNYFVKLAERLSKSPKA</sequence>
<comment type="caution">
    <text evidence="1">The sequence shown here is derived from an EMBL/GenBank/DDBJ whole genome shotgun (WGS) entry which is preliminary data.</text>
</comment>
<dbReference type="EMBL" id="JBFRYA010000022">
    <property type="protein sequence ID" value="MEX1670807.1"/>
    <property type="molecule type" value="Genomic_DNA"/>
</dbReference>
<gene>
    <name evidence="1" type="ORF">AB4876_17965</name>
</gene>
<protein>
    <submittedName>
        <fullName evidence="1">Uncharacterized protein</fullName>
    </submittedName>
</protein>
<accession>A0ABV3UA11</accession>
<dbReference type="RefSeq" id="WP_368383107.1">
    <property type="nucleotide sequence ID" value="NZ_JBFRYA010000022.1"/>
</dbReference>
<evidence type="ECO:0000313" key="1">
    <source>
        <dbReference type="EMBL" id="MEX1670807.1"/>
    </source>
</evidence>
<reference evidence="1 2" key="1">
    <citation type="journal article" date="2011" name="Int. J. Syst. Evol. Microbiol.">
        <title>Zhongshania antarctica gen. nov., sp. nov. and Zhongshania guokunii sp. nov., gammaproteobacteria respectively isolated from coastal attached (fast) ice and surface seawater of the Antarctic.</title>
        <authorList>
            <person name="Li H.J."/>
            <person name="Zhang X.Y."/>
            <person name="Chen C.X."/>
            <person name="Zhang Y.J."/>
            <person name="Gao Z.M."/>
            <person name="Yu Y."/>
            <person name="Chen X.L."/>
            <person name="Chen B."/>
            <person name="Zhang Y.Z."/>
        </authorList>
    </citation>
    <scope>NUCLEOTIDE SEQUENCE [LARGE SCALE GENOMIC DNA]</scope>
    <source>
        <strain evidence="1 2">ZS6-22T</strain>
    </source>
</reference>
<dbReference type="Proteomes" id="UP001557485">
    <property type="component" value="Unassembled WGS sequence"/>
</dbReference>
<proteinExistence type="predicted"/>